<sequence>MSQSVAPLERSLSRVDRVHPSARVRHFDQLSESAQEYVIAWASDDAVPNVLPEDLRADDVVVFTDYLQVA</sequence>
<dbReference type="Proteomes" id="UP000007813">
    <property type="component" value="Unassembled WGS sequence"/>
</dbReference>
<dbReference type="InterPro" id="IPR058285">
    <property type="entry name" value="DUF7979"/>
</dbReference>
<evidence type="ECO:0000313" key="2">
    <source>
        <dbReference type="EMBL" id="EJN59361.1"/>
    </source>
</evidence>
<dbReference type="AlphaFoldDB" id="J3JFM8"/>
<evidence type="ECO:0000313" key="3">
    <source>
        <dbReference type="Proteomes" id="UP000007813"/>
    </source>
</evidence>
<organism evidence="2 3">
    <name type="scientific">Halogranum salarium B-1</name>
    <dbReference type="NCBI Taxonomy" id="1210908"/>
    <lineage>
        <taxon>Archaea</taxon>
        <taxon>Methanobacteriati</taxon>
        <taxon>Methanobacteriota</taxon>
        <taxon>Stenosarchaea group</taxon>
        <taxon>Halobacteria</taxon>
        <taxon>Halobacteriales</taxon>
        <taxon>Haloferacaceae</taxon>
    </lineage>
</organism>
<name>J3JFM8_9EURY</name>
<dbReference type="Pfam" id="PF25934">
    <property type="entry name" value="DUF7979"/>
    <property type="match status" value="1"/>
</dbReference>
<evidence type="ECO:0000259" key="1">
    <source>
        <dbReference type="Pfam" id="PF25934"/>
    </source>
</evidence>
<reference evidence="2 3" key="1">
    <citation type="journal article" date="2012" name="J. Bacteriol.">
        <title>Draft Genome Sequence of the Extremely Halophilic Archaeon Halogranum salarium B-1T.</title>
        <authorList>
            <person name="Kim K.K."/>
            <person name="Lee K.C."/>
            <person name="Lee J.S."/>
        </authorList>
    </citation>
    <scope>NUCLEOTIDE SEQUENCE [LARGE SCALE GENOMIC DNA]</scope>
    <source>
        <strain evidence="2 3">B-1</strain>
    </source>
</reference>
<dbReference type="RefSeq" id="WP_009375467.1">
    <property type="nucleotide sequence ID" value="NZ_ALJD01000006.1"/>
</dbReference>
<accession>J3JFM8</accession>
<comment type="caution">
    <text evidence="2">The sequence shown here is derived from an EMBL/GenBank/DDBJ whole genome shotgun (WGS) entry which is preliminary data.</text>
</comment>
<proteinExistence type="predicted"/>
<protein>
    <recommendedName>
        <fullName evidence="1">DUF7979 domain-containing protein</fullName>
    </recommendedName>
</protein>
<gene>
    <name evidence="2" type="ORF">HSB1_27820</name>
</gene>
<feature type="domain" description="DUF7979" evidence="1">
    <location>
        <begin position="11"/>
        <end position="68"/>
    </location>
</feature>
<dbReference type="EMBL" id="ALJD01000006">
    <property type="protein sequence ID" value="EJN59361.1"/>
    <property type="molecule type" value="Genomic_DNA"/>
</dbReference>